<accession>A0A8J4XSC9</accession>
<dbReference type="AlphaFoldDB" id="A0A8J4XSC9"/>
<dbReference type="EMBL" id="JACEEZ010022822">
    <property type="protein sequence ID" value="KAG0711972.1"/>
    <property type="molecule type" value="Genomic_DNA"/>
</dbReference>
<comment type="caution">
    <text evidence="2">The sequence shown here is derived from an EMBL/GenBank/DDBJ whole genome shotgun (WGS) entry which is preliminary data.</text>
</comment>
<protein>
    <submittedName>
        <fullName evidence="2">Uncharacterized protein</fullName>
    </submittedName>
</protein>
<dbReference type="PANTHER" id="PTHR22769">
    <property type="entry name" value="MUTT/NUDIX HYDROLASE"/>
    <property type="match status" value="1"/>
</dbReference>
<dbReference type="GO" id="GO:0044715">
    <property type="term" value="F:8-oxo-dGDP phosphatase activity"/>
    <property type="evidence" value="ECO:0007669"/>
    <property type="project" value="TreeGrafter"/>
</dbReference>
<reference evidence="2" key="1">
    <citation type="submission" date="2020-07" db="EMBL/GenBank/DDBJ databases">
        <title>The High-quality genome of the commercially important snow crab, Chionoecetes opilio.</title>
        <authorList>
            <person name="Jeong J.-H."/>
            <person name="Ryu S."/>
        </authorList>
    </citation>
    <scope>NUCLEOTIDE SEQUENCE</scope>
    <source>
        <strain evidence="2">MADBK_172401_WGS</strain>
        <tissue evidence="2">Digestive gland</tissue>
    </source>
</reference>
<keyword evidence="3" id="KW-1185">Reference proteome</keyword>
<feature type="compositionally biased region" description="Basic and acidic residues" evidence="1">
    <location>
        <begin position="241"/>
        <end position="251"/>
    </location>
</feature>
<feature type="region of interest" description="Disordered" evidence="1">
    <location>
        <begin position="221"/>
        <end position="291"/>
    </location>
</feature>
<proteinExistence type="predicted"/>
<evidence type="ECO:0000313" key="3">
    <source>
        <dbReference type="Proteomes" id="UP000770661"/>
    </source>
</evidence>
<dbReference type="GO" id="GO:0044716">
    <property type="term" value="F:8-oxo-GDP phosphatase activity"/>
    <property type="evidence" value="ECO:0007669"/>
    <property type="project" value="TreeGrafter"/>
</dbReference>
<feature type="compositionally biased region" description="Polar residues" evidence="1">
    <location>
        <begin position="54"/>
        <end position="64"/>
    </location>
</feature>
<evidence type="ECO:0000256" key="1">
    <source>
        <dbReference type="SAM" id="MobiDB-lite"/>
    </source>
</evidence>
<feature type="compositionally biased region" description="Polar residues" evidence="1">
    <location>
        <begin position="266"/>
        <end position="281"/>
    </location>
</feature>
<feature type="region of interest" description="Disordered" evidence="1">
    <location>
        <begin position="41"/>
        <end position="82"/>
    </location>
</feature>
<name>A0A8J4XSC9_CHIOP</name>
<sequence length="291" mass="32707">MGRPRQWLGVGCWHHTHGAIPSEPDELSDLKTKHCLVAIRPTVSRSDRPKSPHSRSNLVGSNQICPMVSRPDRTTPASADKESLQAKWVDDLGELSLRGNDIYPLIHRAKQYWERQEDDPWHPILLPVDKPHTKLLLRLVIAIRKRSKQYANPLNSTSASPNVLRCSGRQVIRRQVLSIVTLYKEVSVEESHLDTDLRTSNSPVIKSPSHIQPWQEQLTSHQVTKSHPTMAGATHQSPKVSVEESHLDTDLRTSNSPVIKSPSPIQPWQEQLTSHQVTKSHPTMAGATFGK</sequence>
<gene>
    <name evidence="2" type="ORF">GWK47_019453</name>
</gene>
<dbReference type="PANTHER" id="PTHR22769:SF56">
    <property type="entry name" value="8-OXO-DGDP PHOSPHATASE NUDT18"/>
    <property type="match status" value="1"/>
</dbReference>
<evidence type="ECO:0000313" key="2">
    <source>
        <dbReference type="EMBL" id="KAG0711972.1"/>
    </source>
</evidence>
<dbReference type="Proteomes" id="UP000770661">
    <property type="component" value="Unassembled WGS sequence"/>
</dbReference>
<organism evidence="2 3">
    <name type="scientific">Chionoecetes opilio</name>
    <name type="common">Atlantic snow crab</name>
    <name type="synonym">Cancer opilio</name>
    <dbReference type="NCBI Taxonomy" id="41210"/>
    <lineage>
        <taxon>Eukaryota</taxon>
        <taxon>Metazoa</taxon>
        <taxon>Ecdysozoa</taxon>
        <taxon>Arthropoda</taxon>
        <taxon>Crustacea</taxon>
        <taxon>Multicrustacea</taxon>
        <taxon>Malacostraca</taxon>
        <taxon>Eumalacostraca</taxon>
        <taxon>Eucarida</taxon>
        <taxon>Decapoda</taxon>
        <taxon>Pleocyemata</taxon>
        <taxon>Brachyura</taxon>
        <taxon>Eubrachyura</taxon>
        <taxon>Majoidea</taxon>
        <taxon>Majidae</taxon>
        <taxon>Chionoecetes</taxon>
    </lineage>
</organism>
<dbReference type="OrthoDB" id="10005910at2759"/>